<dbReference type="VEuPathDB" id="VectorBase:HLOH_055046"/>
<feature type="domain" description="Peptidase S1" evidence="4">
    <location>
        <begin position="502"/>
        <end position="753"/>
    </location>
</feature>
<dbReference type="Gene3D" id="2.40.10.10">
    <property type="entry name" value="Trypsin-like serine proteases"/>
    <property type="match status" value="1"/>
</dbReference>
<feature type="compositionally biased region" description="Polar residues" evidence="3">
    <location>
        <begin position="254"/>
        <end position="270"/>
    </location>
</feature>
<name>A0A9J6FE71_HAELO</name>
<dbReference type="Proteomes" id="UP000821853">
    <property type="component" value="Chromosome 1"/>
</dbReference>
<proteinExistence type="predicted"/>
<dbReference type="EMBL" id="JABSTR010000001">
    <property type="protein sequence ID" value="KAH9361197.1"/>
    <property type="molecule type" value="Genomic_DNA"/>
</dbReference>
<keyword evidence="2" id="KW-0378">Hydrolase</keyword>
<dbReference type="PROSITE" id="PS50240">
    <property type="entry name" value="TRYPSIN_DOM"/>
    <property type="match status" value="1"/>
</dbReference>
<keyword evidence="2" id="KW-0720">Serine protease</keyword>
<dbReference type="CDD" id="cd00190">
    <property type="entry name" value="Tryp_SPc"/>
    <property type="match status" value="1"/>
</dbReference>
<dbReference type="GO" id="GO:0006508">
    <property type="term" value="P:proteolysis"/>
    <property type="evidence" value="ECO:0007669"/>
    <property type="project" value="UniProtKB-KW"/>
</dbReference>
<feature type="region of interest" description="Disordered" evidence="3">
    <location>
        <begin position="348"/>
        <end position="368"/>
    </location>
</feature>
<keyword evidence="2" id="KW-0645">Protease</keyword>
<keyword evidence="1" id="KW-1015">Disulfide bond</keyword>
<evidence type="ECO:0000256" key="3">
    <source>
        <dbReference type="SAM" id="MobiDB-lite"/>
    </source>
</evidence>
<dbReference type="AlphaFoldDB" id="A0A9J6FE71"/>
<evidence type="ECO:0000313" key="5">
    <source>
        <dbReference type="EMBL" id="KAH9361197.1"/>
    </source>
</evidence>
<evidence type="ECO:0000259" key="4">
    <source>
        <dbReference type="PROSITE" id="PS50240"/>
    </source>
</evidence>
<reference evidence="5 6" key="1">
    <citation type="journal article" date="2020" name="Cell">
        <title>Large-Scale Comparative Analyses of Tick Genomes Elucidate Their Genetic Diversity and Vector Capacities.</title>
        <authorList>
            <consortium name="Tick Genome and Microbiome Consortium (TIGMIC)"/>
            <person name="Jia N."/>
            <person name="Wang J."/>
            <person name="Shi W."/>
            <person name="Du L."/>
            <person name="Sun Y."/>
            <person name="Zhan W."/>
            <person name="Jiang J.F."/>
            <person name="Wang Q."/>
            <person name="Zhang B."/>
            <person name="Ji P."/>
            <person name="Bell-Sakyi L."/>
            <person name="Cui X.M."/>
            <person name="Yuan T.T."/>
            <person name="Jiang B.G."/>
            <person name="Yang W.F."/>
            <person name="Lam T.T."/>
            <person name="Chang Q.C."/>
            <person name="Ding S.J."/>
            <person name="Wang X.J."/>
            <person name="Zhu J.G."/>
            <person name="Ruan X.D."/>
            <person name="Zhao L."/>
            <person name="Wei J.T."/>
            <person name="Ye R.Z."/>
            <person name="Que T.C."/>
            <person name="Du C.H."/>
            <person name="Zhou Y.H."/>
            <person name="Cheng J.X."/>
            <person name="Dai P.F."/>
            <person name="Guo W.B."/>
            <person name="Han X.H."/>
            <person name="Huang E.J."/>
            <person name="Li L.F."/>
            <person name="Wei W."/>
            <person name="Gao Y.C."/>
            <person name="Liu J.Z."/>
            <person name="Shao H.Z."/>
            <person name="Wang X."/>
            <person name="Wang C.C."/>
            <person name="Yang T.C."/>
            <person name="Huo Q.B."/>
            <person name="Li W."/>
            <person name="Chen H.Y."/>
            <person name="Chen S.E."/>
            <person name="Zhou L.G."/>
            <person name="Ni X.B."/>
            <person name="Tian J.H."/>
            <person name="Sheng Y."/>
            <person name="Liu T."/>
            <person name="Pan Y.S."/>
            <person name="Xia L.Y."/>
            <person name="Li J."/>
            <person name="Zhao F."/>
            <person name="Cao W.C."/>
        </authorList>
    </citation>
    <scope>NUCLEOTIDE SEQUENCE [LARGE SCALE GENOMIC DNA]</scope>
    <source>
        <strain evidence="5">HaeL-2018</strain>
    </source>
</reference>
<dbReference type="Pfam" id="PF00089">
    <property type="entry name" value="Trypsin"/>
    <property type="match status" value="2"/>
</dbReference>
<evidence type="ECO:0000313" key="6">
    <source>
        <dbReference type="Proteomes" id="UP000821853"/>
    </source>
</evidence>
<dbReference type="InterPro" id="IPR001314">
    <property type="entry name" value="Peptidase_S1A"/>
</dbReference>
<comment type="caution">
    <text evidence="5">The sequence shown here is derived from an EMBL/GenBank/DDBJ whole genome shotgun (WGS) entry which is preliminary data.</text>
</comment>
<keyword evidence="6" id="KW-1185">Reference proteome</keyword>
<dbReference type="PROSITE" id="PS00134">
    <property type="entry name" value="TRYPSIN_HIS"/>
    <property type="match status" value="1"/>
</dbReference>
<feature type="region of interest" description="Disordered" evidence="3">
    <location>
        <begin position="286"/>
        <end position="314"/>
    </location>
</feature>
<dbReference type="InterPro" id="IPR033116">
    <property type="entry name" value="TRYPSIN_SER"/>
</dbReference>
<evidence type="ECO:0000256" key="2">
    <source>
        <dbReference type="RuleBase" id="RU363034"/>
    </source>
</evidence>
<feature type="region of interest" description="Disordered" evidence="3">
    <location>
        <begin position="166"/>
        <end position="270"/>
    </location>
</feature>
<feature type="region of interest" description="Disordered" evidence="3">
    <location>
        <begin position="396"/>
        <end position="427"/>
    </location>
</feature>
<sequence length="763" mass="84508">MAGPFAGSTTERSKYLPIVFPEDKPPCSPGLVCRDITLCSPAINQVRSGGRPTICGWNRHVAKVCCPQDSRAGTGRPYTPEFIAFRRPSGERFSHDQDTKDVIEAGNQWCSLTEFNSASCNSQEELRLFDNHVAFKGLGSWLSFHSSGRETGDLFLRQQGARILEADVSAGRRGSVPPTLRGQTEPPVKGQEPPVRGQVHPIRNQEYPAWGQEHPVKDNKPPVRGHEHPVTTHEHPVTTHEHPVKGQAEPPVRGQTQLSGRGQTQPTLRPSANFVYNLGQSTTSAYLTTTPPPYSARSSQPHKSPVAPPGGHVHYSVYQSNQVVSSHNHHQFEYAEFRGTGDRNYVGGPAQHQYWEPPPQGYAANGHGAGGPNDWYSYNTFAKRQAREIRAWGKDARHDGSFSNHVHGKGSGSYDEKKGRRWPSKKKARNLMKWSPLPSYTISNLASTPPSFFAVKLMYAYAAGHPGTTHRPRRTKRTGKVDARVPDPDLIKAIAPAVSLVAAILMGSELKFLCGGFLINDRYVLSAAHCFQRHRPSQRYGVRLGQIRVDEGRVYHVERFVQHEDYVRREYYNDIALLRLTESVPLALIKPVCLPSAELARSDLVGKEATVLGWGDTMFGGPRSDILQEVNGLPVVPVKQCNESYSKLRGNPFRRGITSEFVCAGLPQGGKDACQYDQARAQARAHERTHAHTKPPIHDVNEGDSGGPLMLDHDGRWTAVGIVSFGYRCGVAGYPGVYTRVSKHLQWIDNNIYMDSIGYNTIV</sequence>
<organism evidence="5 6">
    <name type="scientific">Haemaphysalis longicornis</name>
    <name type="common">Bush tick</name>
    <dbReference type="NCBI Taxonomy" id="44386"/>
    <lineage>
        <taxon>Eukaryota</taxon>
        <taxon>Metazoa</taxon>
        <taxon>Ecdysozoa</taxon>
        <taxon>Arthropoda</taxon>
        <taxon>Chelicerata</taxon>
        <taxon>Arachnida</taxon>
        <taxon>Acari</taxon>
        <taxon>Parasitiformes</taxon>
        <taxon>Ixodida</taxon>
        <taxon>Ixodoidea</taxon>
        <taxon>Ixodidae</taxon>
        <taxon>Haemaphysalinae</taxon>
        <taxon>Haemaphysalis</taxon>
    </lineage>
</organism>
<dbReference type="InterPro" id="IPR018114">
    <property type="entry name" value="TRYPSIN_HIS"/>
</dbReference>
<dbReference type="SUPFAM" id="SSF50494">
    <property type="entry name" value="Trypsin-like serine proteases"/>
    <property type="match status" value="1"/>
</dbReference>
<dbReference type="OrthoDB" id="10012881at2759"/>
<protein>
    <recommendedName>
        <fullName evidence="4">Peptidase S1 domain-containing protein</fullName>
    </recommendedName>
</protein>
<dbReference type="InterPro" id="IPR009003">
    <property type="entry name" value="Peptidase_S1_PA"/>
</dbReference>
<dbReference type="OMA" id="QADYNTW"/>
<dbReference type="InterPro" id="IPR001254">
    <property type="entry name" value="Trypsin_dom"/>
</dbReference>
<dbReference type="PANTHER" id="PTHR24258">
    <property type="entry name" value="SERINE PROTEASE-RELATED"/>
    <property type="match status" value="1"/>
</dbReference>
<dbReference type="GO" id="GO:0004252">
    <property type="term" value="F:serine-type endopeptidase activity"/>
    <property type="evidence" value="ECO:0007669"/>
    <property type="project" value="InterPro"/>
</dbReference>
<feature type="compositionally biased region" description="Basic and acidic residues" evidence="3">
    <location>
        <begin position="214"/>
        <end position="244"/>
    </location>
</feature>
<dbReference type="SMART" id="SM00020">
    <property type="entry name" value="Tryp_SPc"/>
    <property type="match status" value="1"/>
</dbReference>
<dbReference type="InterPro" id="IPR043504">
    <property type="entry name" value="Peptidase_S1_PA_chymotrypsin"/>
</dbReference>
<dbReference type="PROSITE" id="PS00135">
    <property type="entry name" value="TRYPSIN_SER"/>
    <property type="match status" value="1"/>
</dbReference>
<accession>A0A9J6FE71</accession>
<dbReference type="PRINTS" id="PR00722">
    <property type="entry name" value="CHYMOTRYPSIN"/>
</dbReference>
<gene>
    <name evidence="5" type="ORF">HPB48_001555</name>
</gene>
<dbReference type="PANTHER" id="PTHR24258:SF116">
    <property type="entry name" value="FI16631P1-RELATED"/>
    <property type="match status" value="1"/>
</dbReference>
<evidence type="ECO:0000256" key="1">
    <source>
        <dbReference type="ARBA" id="ARBA00023157"/>
    </source>
</evidence>